<name>A0ACB7V891_DIOAL</name>
<proteinExistence type="predicted"/>
<accession>A0ACB7V891</accession>
<gene>
    <name evidence="1" type="ORF">IHE45_11G091100</name>
</gene>
<dbReference type="Proteomes" id="UP000827976">
    <property type="component" value="Chromosome 11"/>
</dbReference>
<protein>
    <submittedName>
        <fullName evidence="1">Protein disulfide-isomerase protein</fullName>
        <ecNumber evidence="1">5.3.4.1</ecNumber>
    </submittedName>
</protein>
<keyword evidence="2" id="KW-1185">Reference proteome</keyword>
<reference evidence="2" key="1">
    <citation type="journal article" date="2022" name="Nat. Commun.">
        <title>Chromosome evolution and the genetic basis of agronomically important traits in greater yam.</title>
        <authorList>
            <person name="Bredeson J.V."/>
            <person name="Lyons J.B."/>
            <person name="Oniyinde I.O."/>
            <person name="Okereke N.R."/>
            <person name="Kolade O."/>
            <person name="Nnabue I."/>
            <person name="Nwadili C.O."/>
            <person name="Hribova E."/>
            <person name="Parker M."/>
            <person name="Nwogha J."/>
            <person name="Shu S."/>
            <person name="Carlson J."/>
            <person name="Kariba R."/>
            <person name="Muthemba S."/>
            <person name="Knop K."/>
            <person name="Barton G.J."/>
            <person name="Sherwood A.V."/>
            <person name="Lopez-Montes A."/>
            <person name="Asiedu R."/>
            <person name="Jamnadass R."/>
            <person name="Muchugi A."/>
            <person name="Goodstein D."/>
            <person name="Egesi C.N."/>
            <person name="Featherston J."/>
            <person name="Asfaw A."/>
            <person name="Simpson G.G."/>
            <person name="Dolezel J."/>
            <person name="Hendre P.S."/>
            <person name="Van Deynze A."/>
            <person name="Kumar P.L."/>
            <person name="Obidiegwu J.E."/>
            <person name="Bhattacharjee R."/>
            <person name="Rokhsar D.S."/>
        </authorList>
    </citation>
    <scope>NUCLEOTIDE SEQUENCE [LARGE SCALE GENOMIC DNA]</scope>
    <source>
        <strain evidence="2">cv. TDa95/00328</strain>
    </source>
</reference>
<organism evidence="1 2">
    <name type="scientific">Dioscorea alata</name>
    <name type="common">Purple yam</name>
    <dbReference type="NCBI Taxonomy" id="55571"/>
    <lineage>
        <taxon>Eukaryota</taxon>
        <taxon>Viridiplantae</taxon>
        <taxon>Streptophyta</taxon>
        <taxon>Embryophyta</taxon>
        <taxon>Tracheophyta</taxon>
        <taxon>Spermatophyta</taxon>
        <taxon>Magnoliopsida</taxon>
        <taxon>Liliopsida</taxon>
        <taxon>Dioscoreales</taxon>
        <taxon>Dioscoreaceae</taxon>
        <taxon>Dioscorea</taxon>
    </lineage>
</organism>
<sequence length="216" mass="24315">MVSEVFSLPSRLLRAPPAEAAAAAAPTPSPSPSPSPVAALPRQLSILRSLFVESVSCYPSSIPWHRRPRAAVIAATAWRNVEDDFSTESVVDDDTPTSIELVPVSGEQEFDRIIAEEKLVIFLWMANWCRKCIYLKPKLEKLAADYHPRIRFYGIDVNTVPQRLVNRAEITKMPTIQLWRDGVKQAEVIGGHQTWLVIDDVRRMIENEIESIQQSI</sequence>
<comment type="caution">
    <text evidence="1">The sequence shown here is derived from an EMBL/GenBank/DDBJ whole genome shotgun (WGS) entry which is preliminary data.</text>
</comment>
<evidence type="ECO:0000313" key="1">
    <source>
        <dbReference type="EMBL" id="KAH7669621.1"/>
    </source>
</evidence>
<dbReference type="EMBL" id="CM037021">
    <property type="protein sequence ID" value="KAH7669621.1"/>
    <property type="molecule type" value="Genomic_DNA"/>
</dbReference>
<evidence type="ECO:0000313" key="2">
    <source>
        <dbReference type="Proteomes" id="UP000827976"/>
    </source>
</evidence>
<dbReference type="EC" id="5.3.4.1" evidence="1"/>
<keyword evidence="1" id="KW-0413">Isomerase</keyword>